<keyword evidence="3" id="KW-0804">Transcription</keyword>
<dbReference type="CDD" id="cd07377">
    <property type="entry name" value="WHTH_GntR"/>
    <property type="match status" value="1"/>
</dbReference>
<dbReference type="PANTHER" id="PTHR44846:SF16">
    <property type="entry name" value="TRANSCRIPTIONAL REGULATOR PHNF-RELATED"/>
    <property type="match status" value="1"/>
</dbReference>
<dbReference type="Gene3D" id="3.40.1410.10">
    <property type="entry name" value="Chorismate lyase-like"/>
    <property type="match status" value="1"/>
</dbReference>
<dbReference type="InterPro" id="IPR036390">
    <property type="entry name" value="WH_DNA-bd_sf"/>
</dbReference>
<evidence type="ECO:0000256" key="1">
    <source>
        <dbReference type="ARBA" id="ARBA00023015"/>
    </source>
</evidence>
<comment type="caution">
    <text evidence="5">The sequence shown here is derived from an EMBL/GenBank/DDBJ whole genome shotgun (WGS) entry which is preliminary data.</text>
</comment>
<dbReference type="InterPro" id="IPR050679">
    <property type="entry name" value="Bact_HTH_transcr_reg"/>
</dbReference>
<protein>
    <submittedName>
        <fullName evidence="5">GntR family transcriptional regulator</fullName>
    </submittedName>
</protein>
<dbReference type="InterPro" id="IPR011663">
    <property type="entry name" value="UTRA"/>
</dbReference>
<proteinExistence type="predicted"/>
<dbReference type="InterPro" id="IPR028978">
    <property type="entry name" value="Chorismate_lyase_/UTRA_dom_sf"/>
</dbReference>
<dbReference type="SMART" id="SM00345">
    <property type="entry name" value="HTH_GNTR"/>
    <property type="match status" value="1"/>
</dbReference>
<dbReference type="Pfam" id="PF00392">
    <property type="entry name" value="GntR"/>
    <property type="match status" value="1"/>
</dbReference>
<keyword evidence="6" id="KW-1185">Reference proteome</keyword>
<dbReference type="SUPFAM" id="SSF46785">
    <property type="entry name" value="Winged helix' DNA-binding domain"/>
    <property type="match status" value="1"/>
</dbReference>
<dbReference type="GO" id="GO:0003700">
    <property type="term" value="F:DNA-binding transcription factor activity"/>
    <property type="evidence" value="ECO:0007669"/>
    <property type="project" value="InterPro"/>
</dbReference>
<sequence>MREASVPLHERVRNQLADEIGAGVHPRGARLPSERELCARLRVSRVTLRRALTTLAEEGLLAASHGRGWYVSAEQVGEPANALLSFTAMARAQRLTPSSTVLSQQVRPADLDEAQQLGVAPGADLLDLRRLRMLEKLPVALDRSRVPLAVAPELAEHDFSDRSLYDALTRAGAAPQRADYSVEAQPASPDQATLLDLEPGQPLLVTRQVTYSGDGRVVELGGIIYRGDRYRFRATLLAPATAASAC</sequence>
<name>A0A927N2D2_9ACTN</name>
<dbReference type="RefSeq" id="WP_192751319.1">
    <property type="nucleotide sequence ID" value="NZ_BAABJL010000197.1"/>
</dbReference>
<gene>
    <name evidence="5" type="ORF">HEB94_004208</name>
</gene>
<evidence type="ECO:0000313" key="6">
    <source>
        <dbReference type="Proteomes" id="UP000638648"/>
    </source>
</evidence>
<accession>A0A927N2D2</accession>
<dbReference type="Proteomes" id="UP000638648">
    <property type="component" value="Unassembled WGS sequence"/>
</dbReference>
<dbReference type="PANTHER" id="PTHR44846">
    <property type="entry name" value="MANNOSYL-D-GLYCERATE TRANSPORT/METABOLISM SYSTEM REPRESSOR MNGR-RELATED"/>
    <property type="match status" value="1"/>
</dbReference>
<dbReference type="AlphaFoldDB" id="A0A927N2D2"/>
<dbReference type="GO" id="GO:0003677">
    <property type="term" value="F:DNA binding"/>
    <property type="evidence" value="ECO:0007669"/>
    <property type="project" value="UniProtKB-KW"/>
</dbReference>
<dbReference type="Pfam" id="PF07702">
    <property type="entry name" value="UTRA"/>
    <property type="match status" value="1"/>
</dbReference>
<dbReference type="SMART" id="SM00866">
    <property type="entry name" value="UTRA"/>
    <property type="match status" value="1"/>
</dbReference>
<dbReference type="PRINTS" id="PR00035">
    <property type="entry name" value="HTHGNTR"/>
</dbReference>
<dbReference type="PROSITE" id="PS50949">
    <property type="entry name" value="HTH_GNTR"/>
    <property type="match status" value="1"/>
</dbReference>
<feature type="domain" description="HTH gntR-type" evidence="4">
    <location>
        <begin position="6"/>
        <end position="74"/>
    </location>
</feature>
<dbReference type="SUPFAM" id="SSF64288">
    <property type="entry name" value="Chorismate lyase-like"/>
    <property type="match status" value="1"/>
</dbReference>
<dbReference type="InterPro" id="IPR000524">
    <property type="entry name" value="Tscrpt_reg_HTH_GntR"/>
</dbReference>
<evidence type="ECO:0000259" key="4">
    <source>
        <dbReference type="PROSITE" id="PS50949"/>
    </source>
</evidence>
<dbReference type="Gene3D" id="1.10.10.10">
    <property type="entry name" value="Winged helix-like DNA-binding domain superfamily/Winged helix DNA-binding domain"/>
    <property type="match status" value="1"/>
</dbReference>
<evidence type="ECO:0000256" key="3">
    <source>
        <dbReference type="ARBA" id="ARBA00023163"/>
    </source>
</evidence>
<dbReference type="EMBL" id="JADBEM010000001">
    <property type="protein sequence ID" value="MBE1607360.1"/>
    <property type="molecule type" value="Genomic_DNA"/>
</dbReference>
<organism evidence="5 6">
    <name type="scientific">Actinopolymorpha pittospori</name>
    <dbReference type="NCBI Taxonomy" id="648752"/>
    <lineage>
        <taxon>Bacteria</taxon>
        <taxon>Bacillati</taxon>
        <taxon>Actinomycetota</taxon>
        <taxon>Actinomycetes</taxon>
        <taxon>Propionibacteriales</taxon>
        <taxon>Actinopolymorphaceae</taxon>
        <taxon>Actinopolymorpha</taxon>
    </lineage>
</organism>
<evidence type="ECO:0000256" key="2">
    <source>
        <dbReference type="ARBA" id="ARBA00023125"/>
    </source>
</evidence>
<reference evidence="5" key="1">
    <citation type="submission" date="2020-10" db="EMBL/GenBank/DDBJ databases">
        <title>Sequencing the genomes of 1000 actinobacteria strains.</title>
        <authorList>
            <person name="Klenk H.-P."/>
        </authorList>
    </citation>
    <scope>NUCLEOTIDE SEQUENCE</scope>
    <source>
        <strain evidence="5">DSM 45354</strain>
    </source>
</reference>
<keyword evidence="1" id="KW-0805">Transcription regulation</keyword>
<keyword evidence="2" id="KW-0238">DNA-binding</keyword>
<dbReference type="InterPro" id="IPR036388">
    <property type="entry name" value="WH-like_DNA-bd_sf"/>
</dbReference>
<evidence type="ECO:0000313" key="5">
    <source>
        <dbReference type="EMBL" id="MBE1607360.1"/>
    </source>
</evidence>